<dbReference type="InterPro" id="IPR015943">
    <property type="entry name" value="WD40/YVTN_repeat-like_dom_sf"/>
</dbReference>
<dbReference type="EMBL" id="LT598450">
    <property type="protein sequence ID" value="SCU80753.1"/>
    <property type="molecule type" value="Genomic_DNA"/>
</dbReference>
<feature type="region of interest" description="Disordered" evidence="1">
    <location>
        <begin position="79"/>
        <end position="98"/>
    </location>
</feature>
<dbReference type="InterPro" id="IPR036322">
    <property type="entry name" value="WD40_repeat_dom_sf"/>
</dbReference>
<evidence type="ECO:0000313" key="2">
    <source>
        <dbReference type="EMBL" id="SCU80753.1"/>
    </source>
</evidence>
<protein>
    <submittedName>
        <fullName evidence="2">LANO_0B01068g1_1</fullName>
    </submittedName>
</protein>
<dbReference type="Gene3D" id="2.130.10.10">
    <property type="entry name" value="YVTN repeat-like/Quinoprotein amine dehydrogenase"/>
    <property type="match status" value="1"/>
</dbReference>
<accession>A0A1G4IUZ6</accession>
<evidence type="ECO:0000256" key="1">
    <source>
        <dbReference type="SAM" id="MobiDB-lite"/>
    </source>
</evidence>
<name>A0A1G4IUZ6_9SACH</name>
<dbReference type="SUPFAM" id="SSF50978">
    <property type="entry name" value="WD40 repeat-like"/>
    <property type="match status" value="1"/>
</dbReference>
<gene>
    <name evidence="2" type="ORF">LANO_0B01068G</name>
</gene>
<organism evidence="2 3">
    <name type="scientific">Lachancea nothofagi CBS 11611</name>
    <dbReference type="NCBI Taxonomy" id="1266666"/>
    <lineage>
        <taxon>Eukaryota</taxon>
        <taxon>Fungi</taxon>
        <taxon>Dikarya</taxon>
        <taxon>Ascomycota</taxon>
        <taxon>Saccharomycotina</taxon>
        <taxon>Saccharomycetes</taxon>
        <taxon>Saccharomycetales</taxon>
        <taxon>Saccharomycetaceae</taxon>
        <taxon>Lachancea</taxon>
    </lineage>
</organism>
<reference evidence="3" key="1">
    <citation type="submission" date="2016-03" db="EMBL/GenBank/DDBJ databases">
        <authorList>
            <person name="Devillers Hugo."/>
        </authorList>
    </citation>
    <scope>NUCLEOTIDE SEQUENCE [LARGE SCALE GENOMIC DNA]</scope>
</reference>
<dbReference type="AlphaFoldDB" id="A0A1G4IUZ6"/>
<proteinExistence type="predicted"/>
<evidence type="ECO:0000313" key="3">
    <source>
        <dbReference type="Proteomes" id="UP000189911"/>
    </source>
</evidence>
<dbReference type="OrthoDB" id="30195at2759"/>
<sequence>MLSDNDIIASFSPDSRTFAFRSNGLQRKYVDLYPLSEANDYKVSSSLVSHIDYESGDLKLEDLKFTTWCLANAEDRNSSGKTKRKLSEPNADSNSQAGSVSSESYFVNVFTGGKIVVFSPTGKEIVNIIQNKREILGLGASGSTLWILDDEKTVKHFDYRSSKPLKTFHLVDGKNDDISNFQVLEWQDKVLLAVFTPTNLYIVDPSKRRPSTVVNMDLPMGKYCVPGAESQLIVAGSDSVHIVELKTGKAVSKWRFQASQLKFWQDRIYGQSVDGIVSVFEVGNQKEICSIKCQSSKIIHFTFVDSNIIIAWLNVNEPKFEHLTSERISKSHEIVFHQEKDAVTESNADAELETTNTNNRVPEKVSTKSKDKDIITVLLRLMDDKSSSTEILHTLASESWSEAQIKEVVSSNLADEHAKTVFSILSNEISQNPWSTGSNCALWYKWLLTLCHSSVAPISDNRSNKNLKQVRSSLRQSSDVYSLLLSMKGKLEMLSEQAKLREEFANVSLDAEDYQFSTENDETKEQEPIYANGEGDEFVDALDYTDPSLKVSGS</sequence>
<dbReference type="Proteomes" id="UP000189911">
    <property type="component" value="Chromosome B"/>
</dbReference>
<keyword evidence="3" id="KW-1185">Reference proteome</keyword>